<dbReference type="InParanoid" id="A0A0R2FUI9"/>
<sequence length="199" mass="21162">MAKGILKGIVVGGLAAAVGYVGYKRLSVEQRARLDQSVDQATDTLHDRVVDAQYAMNDAVALVREKADEALTKLQLDDRVSRLVDEAARTSQDVQQRAGDLLHEVKAKTTDFREDAVLAKDEAQADILIKEADLADTIEHGLQAQSETKVAHLVDDQDAMLKQAAAKQVASLAASGKTGLAASDQAGLAASDQIGLSEK</sequence>
<evidence type="ECO:0000256" key="2">
    <source>
        <dbReference type="SAM" id="Phobius"/>
    </source>
</evidence>
<gene>
    <name evidence="3" type="ORF">IV68_GL000949</name>
</gene>
<reference evidence="3 4" key="1">
    <citation type="journal article" date="2015" name="Genome Announc.">
        <title>Expanding the biotechnology potential of lactobacilli through comparative genomics of 213 strains and associated genera.</title>
        <authorList>
            <person name="Sun Z."/>
            <person name="Harris H.M."/>
            <person name="McCann A."/>
            <person name="Guo C."/>
            <person name="Argimon S."/>
            <person name="Zhang W."/>
            <person name="Yang X."/>
            <person name="Jeffery I.B."/>
            <person name="Cooney J.C."/>
            <person name="Kagawa T.F."/>
            <person name="Liu W."/>
            <person name="Song Y."/>
            <person name="Salvetti E."/>
            <person name="Wrobel A."/>
            <person name="Rasinkangas P."/>
            <person name="Parkhill J."/>
            <person name="Rea M.C."/>
            <person name="O'Sullivan O."/>
            <person name="Ritari J."/>
            <person name="Douillard F.P."/>
            <person name="Paul Ross R."/>
            <person name="Yang R."/>
            <person name="Briner A.E."/>
            <person name="Felis G.E."/>
            <person name="de Vos W.M."/>
            <person name="Barrangou R."/>
            <person name="Klaenhammer T.R."/>
            <person name="Caufield P.W."/>
            <person name="Cui Y."/>
            <person name="Zhang H."/>
            <person name="O'Toole P.W."/>
        </authorList>
    </citation>
    <scope>NUCLEOTIDE SEQUENCE [LARGE SCALE GENOMIC DNA]</scope>
    <source>
        <strain evidence="3 4">DSM 20190</strain>
    </source>
</reference>
<dbReference type="PATRIC" id="fig|1123500.6.peg.955"/>
<keyword evidence="4" id="KW-1185">Reference proteome</keyword>
<feature type="region of interest" description="Disordered" evidence="1">
    <location>
        <begin position="180"/>
        <end position="199"/>
    </location>
</feature>
<organism evidence="3 4">
    <name type="scientific">Weissella halotolerans DSM 20190</name>
    <dbReference type="NCBI Taxonomy" id="1123500"/>
    <lineage>
        <taxon>Bacteria</taxon>
        <taxon>Bacillati</taxon>
        <taxon>Bacillota</taxon>
        <taxon>Bacilli</taxon>
        <taxon>Lactobacillales</taxon>
        <taxon>Lactobacillaceae</taxon>
        <taxon>Weissella</taxon>
    </lineage>
</organism>
<dbReference type="STRING" id="1123500.GCA_000420365_01048"/>
<dbReference type="EMBL" id="JQAX01000003">
    <property type="protein sequence ID" value="KRN31694.1"/>
    <property type="molecule type" value="Genomic_DNA"/>
</dbReference>
<keyword evidence="2" id="KW-0812">Transmembrane</keyword>
<feature type="transmembrane region" description="Helical" evidence="2">
    <location>
        <begin position="6"/>
        <end position="23"/>
    </location>
</feature>
<keyword evidence="2" id="KW-1133">Transmembrane helix</keyword>
<name>A0A0R2FUI9_9LACO</name>
<dbReference type="RefSeq" id="WP_022791799.1">
    <property type="nucleotide sequence ID" value="NZ_ATUU01000003.1"/>
</dbReference>
<proteinExistence type="predicted"/>
<evidence type="ECO:0000313" key="3">
    <source>
        <dbReference type="EMBL" id="KRN31694.1"/>
    </source>
</evidence>
<dbReference type="Proteomes" id="UP000051296">
    <property type="component" value="Unassembled WGS sequence"/>
</dbReference>
<dbReference type="AlphaFoldDB" id="A0A0R2FUI9"/>
<evidence type="ECO:0000313" key="4">
    <source>
        <dbReference type="Proteomes" id="UP000051296"/>
    </source>
</evidence>
<protein>
    <submittedName>
        <fullName evidence="3">Uncharacterized protein</fullName>
    </submittedName>
</protein>
<keyword evidence="2" id="KW-0472">Membrane</keyword>
<accession>A0A0R2FUI9</accession>
<comment type="caution">
    <text evidence="3">The sequence shown here is derived from an EMBL/GenBank/DDBJ whole genome shotgun (WGS) entry which is preliminary data.</text>
</comment>
<evidence type="ECO:0000256" key="1">
    <source>
        <dbReference type="SAM" id="MobiDB-lite"/>
    </source>
</evidence>